<evidence type="ECO:0000256" key="1">
    <source>
        <dbReference type="SAM" id="MobiDB-lite"/>
    </source>
</evidence>
<organism evidence="2">
    <name type="scientific">Oryza punctata</name>
    <name type="common">Red rice</name>
    <dbReference type="NCBI Taxonomy" id="4537"/>
    <lineage>
        <taxon>Eukaryota</taxon>
        <taxon>Viridiplantae</taxon>
        <taxon>Streptophyta</taxon>
        <taxon>Embryophyta</taxon>
        <taxon>Tracheophyta</taxon>
        <taxon>Spermatophyta</taxon>
        <taxon>Magnoliopsida</taxon>
        <taxon>Liliopsida</taxon>
        <taxon>Poales</taxon>
        <taxon>Poaceae</taxon>
        <taxon>BOP clade</taxon>
        <taxon>Oryzoideae</taxon>
        <taxon>Oryzeae</taxon>
        <taxon>Oryzinae</taxon>
        <taxon>Oryza</taxon>
    </lineage>
</organism>
<feature type="compositionally biased region" description="Pro residues" evidence="1">
    <location>
        <begin position="64"/>
        <end position="77"/>
    </location>
</feature>
<protein>
    <submittedName>
        <fullName evidence="2">Uncharacterized protein</fullName>
    </submittedName>
</protein>
<sequence>MENTLGCGGVSTKAIADYIDDDDDFLPNGSSGGASVVAAPDNGGLTGCIGSGQSRSSSFSSTLPPLPFSSPPLPPPARYGDTGSSKQRRRAGARSERDGGSPARSRRRSGIGEWGGVGGAERELGRDSGEVRRARWGGYRKGKGSEI</sequence>
<feature type="region of interest" description="Disordered" evidence="1">
    <location>
        <begin position="20"/>
        <end position="147"/>
    </location>
</feature>
<dbReference type="EnsemblPlants" id="OPUNC12G03220.1">
    <property type="protein sequence ID" value="OPUNC12G03220.1"/>
    <property type="gene ID" value="OPUNC12G03220"/>
</dbReference>
<dbReference type="Proteomes" id="UP000026962">
    <property type="component" value="Chromosome 12"/>
</dbReference>
<reference evidence="2" key="2">
    <citation type="submission" date="2018-05" db="EMBL/GenBank/DDBJ databases">
        <title>OpunRS2 (Oryza punctata Reference Sequence Version 2).</title>
        <authorList>
            <person name="Zhang J."/>
            <person name="Kudrna D."/>
            <person name="Lee S."/>
            <person name="Talag J."/>
            <person name="Welchert J."/>
            <person name="Wing R.A."/>
        </authorList>
    </citation>
    <scope>NUCLEOTIDE SEQUENCE [LARGE SCALE GENOMIC DNA]</scope>
</reference>
<reference evidence="2" key="1">
    <citation type="submission" date="2015-04" db="UniProtKB">
        <authorList>
            <consortium name="EnsemblPlants"/>
        </authorList>
    </citation>
    <scope>IDENTIFICATION</scope>
</reference>
<feature type="compositionally biased region" description="Basic residues" evidence="1">
    <location>
        <begin position="134"/>
        <end position="147"/>
    </location>
</feature>
<proteinExistence type="predicted"/>
<accession>A0A0E0MJT6</accession>
<dbReference type="Gramene" id="OPUNC12G03220.1">
    <property type="protein sequence ID" value="OPUNC12G03220.1"/>
    <property type="gene ID" value="OPUNC12G03220"/>
</dbReference>
<dbReference type="AlphaFoldDB" id="A0A0E0MJT6"/>
<feature type="compositionally biased region" description="Basic and acidic residues" evidence="1">
    <location>
        <begin position="120"/>
        <end position="133"/>
    </location>
</feature>
<name>A0A0E0MJT6_ORYPU</name>
<feature type="compositionally biased region" description="Low complexity" evidence="1">
    <location>
        <begin position="54"/>
        <end position="63"/>
    </location>
</feature>
<evidence type="ECO:0000313" key="2">
    <source>
        <dbReference type="EnsemblPlants" id="OPUNC12G03220.1"/>
    </source>
</evidence>
<evidence type="ECO:0000313" key="3">
    <source>
        <dbReference type="Proteomes" id="UP000026962"/>
    </source>
</evidence>
<keyword evidence="3" id="KW-1185">Reference proteome</keyword>
<dbReference type="HOGENOM" id="CLU_1771077_0_0_1"/>